<feature type="chain" id="PRO_5045724650" evidence="1">
    <location>
        <begin position="19"/>
        <end position="182"/>
    </location>
</feature>
<dbReference type="InterPro" id="IPR032710">
    <property type="entry name" value="NTF2-like_dom_sf"/>
</dbReference>
<sequence length="182" mass="19544">MRLRLLAFACLFPVVAIAAPVATPVATPPLSAEECTVWQREQSFAGSLAAHDATAFAGHVGMNAAFGAGTPEPTRGRDAIVKRWAGLLEGKHVALRWYPTRVTMAAGVDDTAWSSGPALFEVLDPQAKDRYLLGAFHSVWHKDADGVWRVLFDDGVEPRPATAEDVSAFNAGRAECRSAQRS</sequence>
<evidence type="ECO:0000256" key="1">
    <source>
        <dbReference type="SAM" id="SignalP"/>
    </source>
</evidence>
<dbReference type="RefSeq" id="WP_310053713.1">
    <property type="nucleotide sequence ID" value="NZ_JAVDVW010000001.1"/>
</dbReference>
<gene>
    <name evidence="2" type="ORF">J2X04_001866</name>
</gene>
<protein>
    <submittedName>
        <fullName evidence="2">Ketosteroid isomerase-like protein</fullName>
    </submittedName>
</protein>
<dbReference type="EMBL" id="JAVDVW010000001">
    <property type="protein sequence ID" value="MDR7099519.1"/>
    <property type="molecule type" value="Genomic_DNA"/>
</dbReference>
<name>A0ABU1VPW5_9GAMM</name>
<keyword evidence="1" id="KW-0732">Signal</keyword>
<evidence type="ECO:0000313" key="2">
    <source>
        <dbReference type="EMBL" id="MDR7099519.1"/>
    </source>
</evidence>
<dbReference type="Gene3D" id="3.10.450.50">
    <property type="match status" value="1"/>
</dbReference>
<dbReference type="SUPFAM" id="SSF54427">
    <property type="entry name" value="NTF2-like"/>
    <property type="match status" value="1"/>
</dbReference>
<reference evidence="2 3" key="1">
    <citation type="submission" date="2023-07" db="EMBL/GenBank/DDBJ databases">
        <title>Sorghum-associated microbial communities from plants grown in Nebraska, USA.</title>
        <authorList>
            <person name="Schachtman D."/>
        </authorList>
    </citation>
    <scope>NUCLEOTIDE SEQUENCE [LARGE SCALE GENOMIC DNA]</scope>
    <source>
        <strain evidence="2 3">BE187</strain>
    </source>
</reference>
<organism evidence="2 3">
    <name type="scientific">Agrilutibacter niabensis</name>
    <dbReference type="NCBI Taxonomy" id="380628"/>
    <lineage>
        <taxon>Bacteria</taxon>
        <taxon>Pseudomonadati</taxon>
        <taxon>Pseudomonadota</taxon>
        <taxon>Gammaproteobacteria</taxon>
        <taxon>Lysobacterales</taxon>
        <taxon>Lysobacteraceae</taxon>
        <taxon>Agrilutibacter</taxon>
    </lineage>
</organism>
<evidence type="ECO:0000313" key="3">
    <source>
        <dbReference type="Proteomes" id="UP001267878"/>
    </source>
</evidence>
<keyword evidence="3" id="KW-1185">Reference proteome</keyword>
<dbReference type="Proteomes" id="UP001267878">
    <property type="component" value="Unassembled WGS sequence"/>
</dbReference>
<comment type="caution">
    <text evidence="2">The sequence shown here is derived from an EMBL/GenBank/DDBJ whole genome shotgun (WGS) entry which is preliminary data.</text>
</comment>
<accession>A0ABU1VPW5</accession>
<proteinExistence type="predicted"/>
<feature type="signal peptide" evidence="1">
    <location>
        <begin position="1"/>
        <end position="18"/>
    </location>
</feature>